<dbReference type="OrthoDB" id="9803333at2"/>
<dbReference type="Pfam" id="PF13561">
    <property type="entry name" value="adh_short_C2"/>
    <property type="match status" value="1"/>
</dbReference>
<protein>
    <submittedName>
        <fullName evidence="3">Oxidoreductase</fullName>
    </submittedName>
</protein>
<dbReference type="SUPFAM" id="SSF51735">
    <property type="entry name" value="NAD(P)-binding Rossmann-fold domains"/>
    <property type="match status" value="1"/>
</dbReference>
<dbReference type="FunFam" id="3.40.50.720:FF:000084">
    <property type="entry name" value="Short-chain dehydrogenase reductase"/>
    <property type="match status" value="1"/>
</dbReference>
<dbReference type="KEGG" id="bmur:ABE28_019125"/>
<comment type="similarity">
    <text evidence="1">Belongs to the short-chain dehydrogenases/reductases (SDR) family.</text>
</comment>
<reference evidence="3 4" key="1">
    <citation type="submission" date="2016-08" db="EMBL/GenBank/DDBJ databases">
        <title>Complete genome sequence of Bacillus muralis G25-68, a strain with toxicity to nematodes.</title>
        <authorList>
            <person name="Zheng Z."/>
        </authorList>
    </citation>
    <scope>NUCLEOTIDE SEQUENCE [LARGE SCALE GENOMIC DNA]</scope>
    <source>
        <strain evidence="3 4">G25-68</strain>
    </source>
</reference>
<accession>A0A1B3XTG5</accession>
<organism evidence="3 4">
    <name type="scientific">Peribacillus muralis</name>
    <dbReference type="NCBI Taxonomy" id="264697"/>
    <lineage>
        <taxon>Bacteria</taxon>
        <taxon>Bacillati</taxon>
        <taxon>Bacillota</taxon>
        <taxon>Bacilli</taxon>
        <taxon>Bacillales</taxon>
        <taxon>Bacillaceae</taxon>
        <taxon>Peribacillus</taxon>
    </lineage>
</organism>
<dbReference type="PANTHER" id="PTHR24321:SF8">
    <property type="entry name" value="ESTRADIOL 17-BETA-DEHYDROGENASE 8-RELATED"/>
    <property type="match status" value="1"/>
</dbReference>
<dbReference type="GO" id="GO:0016491">
    <property type="term" value="F:oxidoreductase activity"/>
    <property type="evidence" value="ECO:0007669"/>
    <property type="project" value="UniProtKB-KW"/>
</dbReference>
<dbReference type="CDD" id="cd05233">
    <property type="entry name" value="SDR_c"/>
    <property type="match status" value="1"/>
</dbReference>
<dbReference type="NCBIfam" id="NF005559">
    <property type="entry name" value="PRK07231.1"/>
    <property type="match status" value="1"/>
</dbReference>
<dbReference type="STRING" id="264697.ABE28_019125"/>
<dbReference type="Gene3D" id="3.40.50.720">
    <property type="entry name" value="NAD(P)-binding Rossmann-like Domain"/>
    <property type="match status" value="1"/>
</dbReference>
<dbReference type="EMBL" id="CP017080">
    <property type="protein sequence ID" value="AOH56483.1"/>
    <property type="molecule type" value="Genomic_DNA"/>
</dbReference>
<dbReference type="PROSITE" id="PS00061">
    <property type="entry name" value="ADH_SHORT"/>
    <property type="match status" value="1"/>
</dbReference>
<sequence length="254" mass="27512">MEDLKNKVVVITGGASGIGLATAKAFLATYSKVVIADIDIDKGCSVEKEMKNDNFIFIPTDVTNEADCSNLIQQTIDKYGTIDVFINNAGIEISTPVHEMELEEWNKIVNVNLTSVFLCSKYVLNYMIQNNKGNIINTCSVSGLVAWPGIPAYNATKGGVLQLTKSLAIEYAKNNIRVNCICPGIIDTPLNKQSFTLNNEQALEVVKEEKAKLSPLGRLGTPEDIANTMLFLASNMSDYITGTAISVDGGYTAI</sequence>
<dbReference type="PANTHER" id="PTHR24321">
    <property type="entry name" value="DEHYDROGENASES, SHORT CHAIN"/>
    <property type="match status" value="1"/>
</dbReference>
<dbReference type="PRINTS" id="PR00081">
    <property type="entry name" value="GDHRDH"/>
</dbReference>
<dbReference type="GO" id="GO:0008206">
    <property type="term" value="P:bile acid metabolic process"/>
    <property type="evidence" value="ECO:0007669"/>
    <property type="project" value="UniProtKB-ARBA"/>
</dbReference>
<keyword evidence="2" id="KW-0560">Oxidoreductase</keyword>
<evidence type="ECO:0000313" key="3">
    <source>
        <dbReference type="EMBL" id="AOH56483.1"/>
    </source>
</evidence>
<proteinExistence type="inferred from homology"/>
<dbReference type="AlphaFoldDB" id="A0A1B3XTG5"/>
<name>A0A1B3XTG5_9BACI</name>
<dbReference type="InterPro" id="IPR020904">
    <property type="entry name" value="Sc_DH/Rdtase_CS"/>
</dbReference>
<evidence type="ECO:0000256" key="1">
    <source>
        <dbReference type="ARBA" id="ARBA00006484"/>
    </source>
</evidence>
<dbReference type="Proteomes" id="UP000077926">
    <property type="component" value="Chromosome"/>
</dbReference>
<dbReference type="InterPro" id="IPR002347">
    <property type="entry name" value="SDR_fam"/>
</dbReference>
<gene>
    <name evidence="3" type="ORF">ABE28_019125</name>
</gene>
<evidence type="ECO:0000256" key="2">
    <source>
        <dbReference type="ARBA" id="ARBA00023002"/>
    </source>
</evidence>
<evidence type="ECO:0000313" key="4">
    <source>
        <dbReference type="Proteomes" id="UP000077926"/>
    </source>
</evidence>
<dbReference type="PRINTS" id="PR00080">
    <property type="entry name" value="SDRFAMILY"/>
</dbReference>
<keyword evidence="4" id="KW-1185">Reference proteome</keyword>
<dbReference type="NCBIfam" id="NF009466">
    <property type="entry name" value="PRK12826.1-2"/>
    <property type="match status" value="1"/>
</dbReference>
<dbReference type="InterPro" id="IPR036291">
    <property type="entry name" value="NAD(P)-bd_dom_sf"/>
</dbReference>
<dbReference type="RefSeq" id="WP_064465469.1">
    <property type="nucleotide sequence ID" value="NZ_CP017080.1"/>
</dbReference>